<evidence type="ECO:0000256" key="1">
    <source>
        <dbReference type="ARBA" id="ARBA00004123"/>
    </source>
</evidence>
<comment type="subcellular location">
    <subcellularLocation>
        <location evidence="1">Nucleus</location>
    </subcellularLocation>
</comment>
<sequence length="459" mass="51686">MLLPDKDVAGNVDLLQSNFNNFQHTDRTINCPERPFKQLYECIPHRFLSEDPKSLWNDEGELSPLITLQNFSDTLTEFAMFDNFAVTKACATKRTVENRYSAFYPTRCTFSAPYASQTVVFDETSNSCIDDYKNVSYFHDSSPFSLHGLDWLGCPALVPSNFLDVSSLFMDNCLRVGNITADSASVSNAHILSGNAVGIENVKHLKFHETVAAQNSSWDEEFGWKWEGSNCTCSFLPVVCPRSVSTSTTVQSEFTPKCIAASELTNNFEFLRYLSNNIDALDHIIPADSSMNCAGTPIKSDACSSPGYSSDSTRASTSKNISSKSISKSENPRRRSGVCKIELDNTGLVATFVTRKGVYFDKTRKLWRANWKENGRIHTKGFSVNEYGNHAAARHRAIEFREGKEQALEFYKRQKYVQEIKTKGQHAKQEYDPIEIYRNQPASENNESPTLYSFSHWGS</sequence>
<name>A0ABQ7J5S2_9APIC</name>
<comment type="caution">
    <text evidence="8">The sequence shown here is derived from an EMBL/GenBank/DDBJ whole genome shotgun (WGS) entry which is preliminary data.</text>
</comment>
<feature type="region of interest" description="Disordered" evidence="6">
    <location>
        <begin position="440"/>
        <end position="459"/>
    </location>
</feature>
<keyword evidence="2" id="KW-0805">Transcription regulation</keyword>
<evidence type="ECO:0000313" key="9">
    <source>
        <dbReference type="Proteomes" id="UP000823046"/>
    </source>
</evidence>
<proteinExistence type="predicted"/>
<protein>
    <submittedName>
        <fullName evidence="8">AP2 domain transcription factor AP2IX-9</fullName>
    </submittedName>
</protein>
<evidence type="ECO:0000256" key="5">
    <source>
        <dbReference type="ARBA" id="ARBA00023242"/>
    </source>
</evidence>
<evidence type="ECO:0000259" key="7">
    <source>
        <dbReference type="Pfam" id="PF00847"/>
    </source>
</evidence>
<dbReference type="Pfam" id="PF00847">
    <property type="entry name" value="AP2"/>
    <property type="match status" value="1"/>
</dbReference>
<dbReference type="EMBL" id="JADAQX010000841">
    <property type="protein sequence ID" value="KAF8819284.1"/>
    <property type="molecule type" value="Genomic_DNA"/>
</dbReference>
<gene>
    <name evidence="8" type="primary">AP2IX9</name>
    <name evidence="8" type="ORF">IE077_001250</name>
</gene>
<keyword evidence="5" id="KW-0539">Nucleus</keyword>
<feature type="region of interest" description="Disordered" evidence="6">
    <location>
        <begin position="303"/>
        <end position="333"/>
    </location>
</feature>
<dbReference type="Proteomes" id="UP000823046">
    <property type="component" value="Unassembled WGS sequence"/>
</dbReference>
<evidence type="ECO:0000256" key="2">
    <source>
        <dbReference type="ARBA" id="ARBA00023015"/>
    </source>
</evidence>
<evidence type="ECO:0000256" key="6">
    <source>
        <dbReference type="SAM" id="MobiDB-lite"/>
    </source>
</evidence>
<feature type="compositionally biased region" description="Polar residues" evidence="6">
    <location>
        <begin position="303"/>
        <end position="315"/>
    </location>
</feature>
<accession>A0ABQ7J5S2</accession>
<keyword evidence="3" id="KW-0238">DNA-binding</keyword>
<dbReference type="InterPro" id="IPR001471">
    <property type="entry name" value="AP2/ERF_dom"/>
</dbReference>
<organism evidence="8 9">
    <name type="scientific">Cardiosporidium cionae</name>
    <dbReference type="NCBI Taxonomy" id="476202"/>
    <lineage>
        <taxon>Eukaryota</taxon>
        <taxon>Sar</taxon>
        <taxon>Alveolata</taxon>
        <taxon>Apicomplexa</taxon>
        <taxon>Aconoidasida</taxon>
        <taxon>Nephromycida</taxon>
        <taxon>Cardiosporidium</taxon>
    </lineage>
</organism>
<evidence type="ECO:0000256" key="4">
    <source>
        <dbReference type="ARBA" id="ARBA00023163"/>
    </source>
</evidence>
<evidence type="ECO:0000256" key="3">
    <source>
        <dbReference type="ARBA" id="ARBA00023125"/>
    </source>
</evidence>
<feature type="compositionally biased region" description="Low complexity" evidence="6">
    <location>
        <begin position="316"/>
        <end position="329"/>
    </location>
</feature>
<keyword evidence="4" id="KW-0804">Transcription</keyword>
<feature type="domain" description="AP2/ERF" evidence="7">
    <location>
        <begin position="356"/>
        <end position="405"/>
    </location>
</feature>
<reference evidence="8 9" key="1">
    <citation type="journal article" date="2020" name="bioRxiv">
        <title>Metabolic contributions of an alphaproteobacterial endosymbiont in the apicomplexan Cardiosporidium cionae.</title>
        <authorList>
            <person name="Hunter E.S."/>
            <person name="Paight C.J."/>
            <person name="Lane C.E."/>
        </authorList>
    </citation>
    <scope>NUCLEOTIDE SEQUENCE [LARGE SCALE GENOMIC DNA]</scope>
    <source>
        <strain evidence="8">ESH_2018</strain>
    </source>
</reference>
<evidence type="ECO:0000313" key="8">
    <source>
        <dbReference type="EMBL" id="KAF8819284.1"/>
    </source>
</evidence>
<dbReference type="Gene3D" id="1.20.5.2050">
    <property type="match status" value="1"/>
</dbReference>
<keyword evidence="9" id="KW-1185">Reference proteome</keyword>